<dbReference type="GO" id="GO:0004781">
    <property type="term" value="F:sulfate adenylyltransferase (ATP) activity"/>
    <property type="evidence" value="ECO:0007669"/>
    <property type="project" value="UniProtKB-EC"/>
</dbReference>
<comment type="pathway">
    <text evidence="1">Sulfur metabolism; hydrogen sulfide biosynthesis; sulfite from sulfate: step 1/3.</text>
</comment>
<dbReference type="eggNOG" id="KOG0189">
    <property type="taxonomic scope" value="Eukaryota"/>
</dbReference>
<feature type="domain" description="Phosphoadenosine phosphosulphate reductase" evidence="10">
    <location>
        <begin position="56"/>
        <end position="206"/>
    </location>
</feature>
<evidence type="ECO:0000259" key="10">
    <source>
        <dbReference type="Pfam" id="PF01507"/>
    </source>
</evidence>
<dbReference type="eggNOG" id="KOG0636">
    <property type="taxonomic scope" value="Eukaryota"/>
</dbReference>
<evidence type="ECO:0000256" key="2">
    <source>
        <dbReference type="ARBA" id="ARBA00012391"/>
    </source>
</evidence>
<dbReference type="Pfam" id="PF14306">
    <property type="entry name" value="PUA_2"/>
    <property type="match status" value="1"/>
</dbReference>
<dbReference type="InterPro" id="IPR002650">
    <property type="entry name" value="Sulphate_adenylyltransferase"/>
</dbReference>
<dbReference type="SUPFAM" id="SSF52402">
    <property type="entry name" value="Adenine nucleotide alpha hydrolases-like"/>
    <property type="match status" value="1"/>
</dbReference>
<dbReference type="AlphaFoldDB" id="A0A0L0FWU8"/>
<protein>
    <recommendedName>
        <fullName evidence="2">sulfate adenylyltransferase</fullName>
        <ecNumber evidence="2">2.7.7.4</ecNumber>
    </recommendedName>
    <alternativeName>
        <fullName evidence="9">ATP-sulfurylase</fullName>
    </alternativeName>
    <alternativeName>
        <fullName evidence="7">Sulfate adenylate transferase</fullName>
    </alternativeName>
</protein>
<dbReference type="Proteomes" id="UP000054560">
    <property type="component" value="Unassembled WGS sequence"/>
</dbReference>
<dbReference type="Pfam" id="PF01747">
    <property type="entry name" value="ATP-sulfurylase"/>
    <property type="match status" value="1"/>
</dbReference>
<dbReference type="GeneID" id="25907708"/>
<sequence length="670" mass="75582">MTVANGSAKRARVENSTPVEITANLKEKINNFKTDVQNHLSSFQPEKIVVVSAWLVSDNVIVDLFSRFADFMPTVVGVDTLHLFPETLDVVTEMEAKYNFKAVIRKPEGCNTKEEFEAKFGNHATLSYDDFDKHSKIDPLVNALNEVGKEVSITGRRCDQGNERVSLDTWEPQKSTFNPLAGWSWSEVCEYVLLYNVPYNALHKTITVSKEKVYAEDRDTYSKFEKVELSLPFFAYSKAYIHAQAPYVYIWKSFGDTHTSVPVQYEDSERSGRFVGRLQTECGIHTRITSKGEPHGGKLVELLVEGGVASIETPLSNCTHIHTMNERQVCDFELLSVGGFSPLEGFMNETEYNSVIADMRLPEGQLFGLPVTLDTDDESVQIGDWVELKDPLFGGHGCIHVTSKWTPNRSIEAEKVYGTVNEEHPSVYHVLMEKKKFNIGGKVYAYKLPQRDWVDCKTPAQIRASKTPGKNLIAFQSRNPLHRAHATMFLRAHEKYDADVLVHPVIGPTKDDDIPATVRKLTYDALAKKLDHVSFEYLPYSMMVGGPREALQHALIRKNYGCTHMIIGRDHAGCKDKSGNDFYGAYDAQDLMMPLQKELGVTMVPFMAMVYAKEEEAYIPVDEAKEKGYTPMSISGTKFRKMLVEGEEIPEWFAYPEVVAILRENATKSS</sequence>
<dbReference type="SUPFAM" id="SSF88697">
    <property type="entry name" value="PUA domain-like"/>
    <property type="match status" value="1"/>
</dbReference>
<evidence type="ECO:0000259" key="12">
    <source>
        <dbReference type="Pfam" id="PF14306"/>
    </source>
</evidence>
<evidence type="ECO:0000256" key="9">
    <source>
        <dbReference type="ARBA" id="ARBA00041598"/>
    </source>
</evidence>
<dbReference type="InterPro" id="IPR015947">
    <property type="entry name" value="PUA-like_sf"/>
</dbReference>
<evidence type="ECO:0000259" key="11">
    <source>
        <dbReference type="Pfam" id="PF01747"/>
    </source>
</evidence>
<dbReference type="SUPFAM" id="SSF52374">
    <property type="entry name" value="Nucleotidylyl transferase"/>
    <property type="match status" value="1"/>
</dbReference>
<feature type="domain" description="Sulphate adenylyltransferase catalytic" evidence="11">
    <location>
        <begin position="457"/>
        <end position="664"/>
    </location>
</feature>
<dbReference type="NCBIfam" id="TIGR00339">
    <property type="entry name" value="sopT"/>
    <property type="match status" value="1"/>
</dbReference>
<dbReference type="InterPro" id="IPR014729">
    <property type="entry name" value="Rossmann-like_a/b/a_fold"/>
</dbReference>
<dbReference type="OrthoDB" id="506431at2759"/>
<keyword evidence="5" id="KW-0547">Nucleotide-binding</keyword>
<dbReference type="InterPro" id="IPR025980">
    <property type="entry name" value="ATP-Sase_PUA-like_dom"/>
</dbReference>
<gene>
    <name evidence="13" type="ORF">SARC_07204</name>
</gene>
<evidence type="ECO:0000256" key="3">
    <source>
        <dbReference type="ARBA" id="ARBA00022679"/>
    </source>
</evidence>
<dbReference type="Gene3D" id="3.40.50.620">
    <property type="entry name" value="HUPs"/>
    <property type="match status" value="2"/>
</dbReference>
<dbReference type="PANTHER" id="PTHR43509:SF1">
    <property type="entry name" value="SULFATE ADENYLYLTRANSFERASE"/>
    <property type="match status" value="1"/>
</dbReference>
<dbReference type="GO" id="GO:0005524">
    <property type="term" value="F:ATP binding"/>
    <property type="evidence" value="ECO:0007669"/>
    <property type="project" value="UniProtKB-KW"/>
</dbReference>
<evidence type="ECO:0000256" key="5">
    <source>
        <dbReference type="ARBA" id="ARBA00022741"/>
    </source>
</evidence>
<evidence type="ECO:0000256" key="1">
    <source>
        <dbReference type="ARBA" id="ARBA00005048"/>
    </source>
</evidence>
<evidence type="ECO:0000256" key="7">
    <source>
        <dbReference type="ARBA" id="ARBA00031812"/>
    </source>
</evidence>
<keyword evidence="3" id="KW-0808">Transferase</keyword>
<organism evidence="13 14">
    <name type="scientific">Sphaeroforma arctica JP610</name>
    <dbReference type="NCBI Taxonomy" id="667725"/>
    <lineage>
        <taxon>Eukaryota</taxon>
        <taxon>Ichthyosporea</taxon>
        <taxon>Ichthyophonida</taxon>
        <taxon>Sphaeroforma</taxon>
    </lineage>
</organism>
<reference evidence="13 14" key="1">
    <citation type="submission" date="2011-02" db="EMBL/GenBank/DDBJ databases">
        <title>The Genome Sequence of Sphaeroforma arctica JP610.</title>
        <authorList>
            <consortium name="The Broad Institute Genome Sequencing Platform"/>
            <person name="Russ C."/>
            <person name="Cuomo C."/>
            <person name="Young S.K."/>
            <person name="Zeng Q."/>
            <person name="Gargeya S."/>
            <person name="Alvarado L."/>
            <person name="Berlin A."/>
            <person name="Chapman S.B."/>
            <person name="Chen Z."/>
            <person name="Freedman E."/>
            <person name="Gellesch M."/>
            <person name="Goldberg J."/>
            <person name="Griggs A."/>
            <person name="Gujja S."/>
            <person name="Heilman E."/>
            <person name="Heiman D."/>
            <person name="Howarth C."/>
            <person name="Mehta T."/>
            <person name="Neiman D."/>
            <person name="Pearson M."/>
            <person name="Roberts A."/>
            <person name="Saif S."/>
            <person name="Shea T."/>
            <person name="Shenoy N."/>
            <person name="Sisk P."/>
            <person name="Stolte C."/>
            <person name="Sykes S."/>
            <person name="White J."/>
            <person name="Yandava C."/>
            <person name="Burger G."/>
            <person name="Gray M.W."/>
            <person name="Holland P.W.H."/>
            <person name="King N."/>
            <person name="Lang F.B.F."/>
            <person name="Roger A.J."/>
            <person name="Ruiz-Trillo I."/>
            <person name="Haas B."/>
            <person name="Nusbaum C."/>
            <person name="Birren B."/>
        </authorList>
    </citation>
    <scope>NUCLEOTIDE SEQUENCE [LARGE SCALE GENOMIC DNA]</scope>
    <source>
        <strain evidence="13 14">JP610</strain>
    </source>
</reference>
<dbReference type="STRING" id="667725.A0A0L0FWU8"/>
<keyword evidence="4" id="KW-0548">Nucleotidyltransferase</keyword>
<dbReference type="EMBL" id="KQ242152">
    <property type="protein sequence ID" value="KNC80433.1"/>
    <property type="molecule type" value="Genomic_DNA"/>
</dbReference>
<name>A0A0L0FWU8_9EUKA</name>
<dbReference type="Pfam" id="PF01507">
    <property type="entry name" value="PAPS_reduct"/>
    <property type="match status" value="1"/>
</dbReference>
<dbReference type="CDD" id="cd23945">
    <property type="entry name" value="PAPS_reductase"/>
    <property type="match status" value="1"/>
</dbReference>
<feature type="domain" description="ATP-sulfurylase PUA-like" evidence="12">
    <location>
        <begin position="293"/>
        <end position="446"/>
    </location>
</feature>
<dbReference type="InterPro" id="IPR002500">
    <property type="entry name" value="PAPS_reduct_dom"/>
</dbReference>
<dbReference type="PANTHER" id="PTHR43509">
    <property type="match status" value="1"/>
</dbReference>
<keyword evidence="14" id="KW-1185">Reference proteome</keyword>
<dbReference type="InterPro" id="IPR024951">
    <property type="entry name" value="Sulfurylase_cat_dom"/>
</dbReference>
<dbReference type="EC" id="2.7.7.4" evidence="2"/>
<dbReference type="GO" id="GO:0000103">
    <property type="term" value="P:sulfate assimilation"/>
    <property type="evidence" value="ECO:0007669"/>
    <property type="project" value="InterPro"/>
</dbReference>
<dbReference type="RefSeq" id="XP_014154335.1">
    <property type="nucleotide sequence ID" value="XM_014298860.1"/>
</dbReference>
<evidence type="ECO:0000313" key="13">
    <source>
        <dbReference type="EMBL" id="KNC80433.1"/>
    </source>
</evidence>
<evidence type="ECO:0000313" key="14">
    <source>
        <dbReference type="Proteomes" id="UP000054560"/>
    </source>
</evidence>
<evidence type="ECO:0000256" key="8">
    <source>
        <dbReference type="ARBA" id="ARBA00037980"/>
    </source>
</evidence>
<comment type="similarity">
    <text evidence="8">Belongs to the sulfate adenylyltransferase family.</text>
</comment>
<accession>A0A0L0FWU8</accession>
<proteinExistence type="inferred from homology"/>
<keyword evidence="6" id="KW-0067">ATP-binding</keyword>
<dbReference type="Gene3D" id="3.10.400.10">
    <property type="entry name" value="Sulfate adenylyltransferase"/>
    <property type="match status" value="1"/>
</dbReference>
<evidence type="ECO:0000256" key="4">
    <source>
        <dbReference type="ARBA" id="ARBA00022695"/>
    </source>
</evidence>
<evidence type="ECO:0000256" key="6">
    <source>
        <dbReference type="ARBA" id="ARBA00022840"/>
    </source>
</evidence>